<protein>
    <submittedName>
        <fullName evidence="2">Kinase-like domain-containing protein</fullName>
    </submittedName>
</protein>
<feature type="domain" description="Protein kinase" evidence="1">
    <location>
        <begin position="1"/>
        <end position="106"/>
    </location>
</feature>
<dbReference type="InterPro" id="IPR011009">
    <property type="entry name" value="Kinase-like_dom_sf"/>
</dbReference>
<sequence>MHVSNVQVGTPFYMDPSTRATGRSSSASDVFSFGVIMWELFCGRPPYVPDNTGGVVKAPDFPSFPPGTPPIFVNLALQCLSIKPSERPSFTQCQEVLQGLQNHLLAQIAHCQNQQLQ</sequence>
<dbReference type="Gene3D" id="1.10.510.10">
    <property type="entry name" value="Transferase(Phosphotransferase) domain 1"/>
    <property type="match status" value="1"/>
</dbReference>
<dbReference type="InterPro" id="IPR000719">
    <property type="entry name" value="Prot_kinase_dom"/>
</dbReference>
<dbReference type="PANTHER" id="PTHR44329:SF214">
    <property type="entry name" value="PROTEIN KINASE DOMAIN-CONTAINING PROTEIN"/>
    <property type="match status" value="1"/>
</dbReference>
<evidence type="ECO:0000313" key="3">
    <source>
        <dbReference type="Proteomes" id="UP000815325"/>
    </source>
</evidence>
<proteinExistence type="predicted"/>
<dbReference type="InterPro" id="IPR001245">
    <property type="entry name" value="Ser-Thr/Tyr_kinase_cat_dom"/>
</dbReference>
<gene>
    <name evidence="2" type="ORF">DUNSADRAFT_2303</name>
</gene>
<dbReference type="Proteomes" id="UP000815325">
    <property type="component" value="Unassembled WGS sequence"/>
</dbReference>
<dbReference type="PANTHER" id="PTHR44329">
    <property type="entry name" value="SERINE/THREONINE-PROTEIN KINASE TNNI3K-RELATED"/>
    <property type="match status" value="1"/>
</dbReference>
<dbReference type="EMBL" id="MU069567">
    <property type="protein sequence ID" value="KAF5838759.1"/>
    <property type="molecule type" value="Genomic_DNA"/>
</dbReference>
<dbReference type="Pfam" id="PF07714">
    <property type="entry name" value="PK_Tyr_Ser-Thr"/>
    <property type="match status" value="1"/>
</dbReference>
<dbReference type="PROSITE" id="PS50011">
    <property type="entry name" value="PROTEIN_KINASE_DOM"/>
    <property type="match status" value="1"/>
</dbReference>
<name>A0ABQ7GVW8_DUNSA</name>
<accession>A0ABQ7GVW8</accession>
<evidence type="ECO:0000259" key="1">
    <source>
        <dbReference type="PROSITE" id="PS50011"/>
    </source>
</evidence>
<keyword evidence="3" id="KW-1185">Reference proteome</keyword>
<reference evidence="2" key="1">
    <citation type="submission" date="2017-08" db="EMBL/GenBank/DDBJ databases">
        <authorList>
            <person name="Polle J.E."/>
            <person name="Barry K."/>
            <person name="Cushman J."/>
            <person name="Schmutz J."/>
            <person name="Tran D."/>
            <person name="Hathwaick L.T."/>
            <person name="Yim W.C."/>
            <person name="Jenkins J."/>
            <person name="Mckie-Krisberg Z.M."/>
            <person name="Prochnik S."/>
            <person name="Lindquist E."/>
            <person name="Dockter R.B."/>
            <person name="Adam C."/>
            <person name="Molina H."/>
            <person name="Bunkerborg J."/>
            <person name="Jin E."/>
            <person name="Buchheim M."/>
            <person name="Magnuson J."/>
        </authorList>
    </citation>
    <scope>NUCLEOTIDE SEQUENCE</scope>
    <source>
        <strain evidence="2">CCAP 19/18</strain>
    </source>
</reference>
<dbReference type="InterPro" id="IPR051681">
    <property type="entry name" value="Ser/Thr_Kinases-Pseudokinases"/>
</dbReference>
<evidence type="ECO:0000313" key="2">
    <source>
        <dbReference type="EMBL" id="KAF5838759.1"/>
    </source>
</evidence>
<dbReference type="SUPFAM" id="SSF56112">
    <property type="entry name" value="Protein kinase-like (PK-like)"/>
    <property type="match status" value="1"/>
</dbReference>
<organism evidence="2 3">
    <name type="scientific">Dunaliella salina</name>
    <name type="common">Green alga</name>
    <name type="synonym">Protococcus salinus</name>
    <dbReference type="NCBI Taxonomy" id="3046"/>
    <lineage>
        <taxon>Eukaryota</taxon>
        <taxon>Viridiplantae</taxon>
        <taxon>Chlorophyta</taxon>
        <taxon>core chlorophytes</taxon>
        <taxon>Chlorophyceae</taxon>
        <taxon>CS clade</taxon>
        <taxon>Chlamydomonadales</taxon>
        <taxon>Dunaliellaceae</taxon>
        <taxon>Dunaliella</taxon>
    </lineage>
</organism>
<comment type="caution">
    <text evidence="2">The sequence shown here is derived from an EMBL/GenBank/DDBJ whole genome shotgun (WGS) entry which is preliminary data.</text>
</comment>